<feature type="transmembrane region" description="Helical" evidence="1">
    <location>
        <begin position="397"/>
        <end position="413"/>
    </location>
</feature>
<proteinExistence type="predicted"/>
<name>A0A3Q9LDY2_SALET</name>
<feature type="transmembrane region" description="Helical" evidence="1">
    <location>
        <begin position="261"/>
        <end position="278"/>
    </location>
</feature>
<sequence>MKTTKIKVYQHALLTYCFIYTLFYYNFILRTDINDDDHGFSILASSKSVFSILLERYNNWSARLPIDWALFSLINHIEMLRIISALLMLISIMIMAKIGLKDNTEIKNEHITISCLLFLCIPSYIMNDSVWWVTGSFNYLWPLAMFLIGISRFFINYKHKLLDVACIFASGFAMFSEQLALTTIIIFPLLIKIKKNKKKLSIESIQALFIAACLLTQLLSPSNEIRFSAEVLRGFNDYYDKTIFDKISLGTSLVLCYFFDGRNVIFSILLAMLSLLLYEKRNKPNLMLSLCTLAMSILVFTGILNTSQLLPDNAFDYINIYKIIISLLILSFVCIVLFFAAEENGVRASFVFMLSILIVIILGYSPTSYVERPRVFYFSAVSCIYIVILLYNSFNSLTSRIISFLMIAAFFIIDM</sequence>
<feature type="transmembrane region" description="Helical" evidence="1">
    <location>
        <begin position="323"/>
        <end position="341"/>
    </location>
</feature>
<dbReference type="Pfam" id="PF19528">
    <property type="entry name" value="DUF6056"/>
    <property type="match status" value="1"/>
</dbReference>
<feature type="transmembrane region" description="Helical" evidence="1">
    <location>
        <begin position="285"/>
        <end position="303"/>
    </location>
</feature>
<keyword evidence="1" id="KW-0812">Transmembrane</keyword>
<feature type="transmembrane region" description="Helical" evidence="1">
    <location>
        <begin position="139"/>
        <end position="155"/>
    </location>
</feature>
<evidence type="ECO:0000256" key="1">
    <source>
        <dbReference type="SAM" id="Phobius"/>
    </source>
</evidence>
<dbReference type="EMBL" id="CP034718">
    <property type="protein sequence ID" value="AZT13174.1"/>
    <property type="molecule type" value="Genomic_DNA"/>
</dbReference>
<organism evidence="2">
    <name type="scientific">Salmonella enterica subsp. enterica serovar Moero</name>
    <dbReference type="NCBI Taxonomy" id="2500154"/>
    <lineage>
        <taxon>Bacteria</taxon>
        <taxon>Pseudomonadati</taxon>
        <taxon>Pseudomonadota</taxon>
        <taxon>Gammaproteobacteria</taxon>
        <taxon>Enterobacterales</taxon>
        <taxon>Enterobacteriaceae</taxon>
        <taxon>Salmonella</taxon>
    </lineage>
</organism>
<keyword evidence="1" id="KW-0472">Membrane</keyword>
<dbReference type="AlphaFoldDB" id="A0A3Q9LDY2"/>
<dbReference type="EMBL" id="CP034722">
    <property type="protein sequence ID" value="AZT30047.1"/>
    <property type="molecule type" value="Genomic_DNA"/>
</dbReference>
<feature type="transmembrane region" description="Helical" evidence="1">
    <location>
        <begin position="12"/>
        <end position="28"/>
    </location>
</feature>
<protein>
    <submittedName>
        <fullName evidence="2">Uncharacterized protein</fullName>
    </submittedName>
</protein>
<dbReference type="InterPro" id="IPR045691">
    <property type="entry name" value="DUF6056"/>
</dbReference>
<feature type="transmembrane region" description="Helical" evidence="1">
    <location>
        <begin position="348"/>
        <end position="369"/>
    </location>
</feature>
<feature type="transmembrane region" description="Helical" evidence="1">
    <location>
        <begin position="375"/>
        <end position="392"/>
    </location>
</feature>
<feature type="transmembrane region" description="Helical" evidence="1">
    <location>
        <begin position="110"/>
        <end position="127"/>
    </location>
</feature>
<accession>A0A3Q9LDY2</accession>
<reference evidence="2" key="1">
    <citation type="submission" date="2018-12" db="EMBL/GenBank/DDBJ databases">
        <title>Complete genome sequences of twenty non-typhoidal Salmonella isolates from Rwanda.</title>
        <authorList>
            <person name="Byukusenge M."/>
            <person name="Li L."/>
            <person name="Subhashinie K."/>
            <person name="Nzayirambaho M."/>
            <person name="Kuchipudi S.V."/>
            <person name="Jayarao B.M."/>
        </authorList>
    </citation>
    <scope>NUCLEOTIDE SEQUENCE</scope>
    <source>
        <strain evidence="4">RSE02</strain>
        <strain evidence="3">RSE08</strain>
        <strain evidence="2">RSE29</strain>
    </source>
</reference>
<dbReference type="RefSeq" id="WP_397610216.1">
    <property type="nucleotide sequence ID" value="NZ_CP034705.1"/>
</dbReference>
<evidence type="ECO:0000313" key="4">
    <source>
        <dbReference type="EMBL" id="AZT30047.1"/>
    </source>
</evidence>
<keyword evidence="1" id="KW-1133">Transmembrane helix</keyword>
<evidence type="ECO:0000313" key="3">
    <source>
        <dbReference type="EMBL" id="AZT13174.1"/>
    </source>
</evidence>
<dbReference type="EMBL" id="CP034705">
    <property type="protein sequence ID" value="AZT04833.1"/>
    <property type="molecule type" value="Genomic_DNA"/>
</dbReference>
<feature type="transmembrane region" description="Helical" evidence="1">
    <location>
        <begin position="167"/>
        <end position="190"/>
    </location>
</feature>
<evidence type="ECO:0000313" key="2">
    <source>
        <dbReference type="EMBL" id="AZT04833.1"/>
    </source>
</evidence>
<feature type="transmembrane region" description="Helical" evidence="1">
    <location>
        <begin position="79"/>
        <end position="98"/>
    </location>
</feature>
<gene>
    <name evidence="4" type="ORF">ELZ69_17550</name>
    <name evidence="3" type="ORF">ELZ75_17250</name>
    <name evidence="2" type="ORF">ELZ96_17250</name>
</gene>